<dbReference type="InterPro" id="IPR019220">
    <property type="entry name" value="DUF2135"/>
</dbReference>
<dbReference type="Proteomes" id="UP000537718">
    <property type="component" value="Unassembled WGS sequence"/>
</dbReference>
<dbReference type="InterPro" id="IPR013694">
    <property type="entry name" value="VIT"/>
</dbReference>
<evidence type="ECO:0000313" key="3">
    <source>
        <dbReference type="EMBL" id="MBB5621717.1"/>
    </source>
</evidence>
<dbReference type="RefSeq" id="WP_183867676.1">
    <property type="nucleotide sequence ID" value="NZ_JACHCF010000006.1"/>
</dbReference>
<dbReference type="PANTHER" id="PTHR45737:SF6">
    <property type="entry name" value="VON WILLEBRAND FACTOR A DOMAIN-CONTAINING PROTEIN 5A"/>
    <property type="match status" value="1"/>
</dbReference>
<dbReference type="InterPro" id="IPR011990">
    <property type="entry name" value="TPR-like_helical_dom_sf"/>
</dbReference>
<name>A0A7W8YTX0_9SPHI</name>
<dbReference type="PANTHER" id="PTHR45737">
    <property type="entry name" value="VON WILLEBRAND FACTOR A DOMAIN-CONTAINING PROTEIN 5A"/>
    <property type="match status" value="1"/>
</dbReference>
<proteinExistence type="predicted"/>
<keyword evidence="1" id="KW-0732">Signal</keyword>
<dbReference type="Gene3D" id="1.25.40.10">
    <property type="entry name" value="Tetratricopeptide repeat domain"/>
    <property type="match status" value="1"/>
</dbReference>
<dbReference type="SUPFAM" id="SSF48452">
    <property type="entry name" value="TPR-like"/>
    <property type="match status" value="1"/>
</dbReference>
<dbReference type="SMART" id="SM00609">
    <property type="entry name" value="VIT"/>
    <property type="match status" value="1"/>
</dbReference>
<feature type="signal peptide" evidence="1">
    <location>
        <begin position="1"/>
        <end position="23"/>
    </location>
</feature>
<accession>A0A7W8YTX0</accession>
<protein>
    <submittedName>
        <fullName evidence="3">Tetratricopeptide (TPR) repeat protein</fullName>
    </submittedName>
</protein>
<evidence type="ECO:0000256" key="1">
    <source>
        <dbReference type="SAM" id="SignalP"/>
    </source>
</evidence>
<gene>
    <name evidence="3" type="ORF">HDE69_002780</name>
</gene>
<evidence type="ECO:0000259" key="2">
    <source>
        <dbReference type="PROSITE" id="PS51468"/>
    </source>
</evidence>
<dbReference type="AlphaFoldDB" id="A0A7W8YTX0"/>
<dbReference type="Gene3D" id="2.60.120.380">
    <property type="match status" value="1"/>
</dbReference>
<organism evidence="3 4">
    <name type="scientific">Pedobacter cryoconitis</name>
    <dbReference type="NCBI Taxonomy" id="188932"/>
    <lineage>
        <taxon>Bacteria</taxon>
        <taxon>Pseudomonadati</taxon>
        <taxon>Bacteroidota</taxon>
        <taxon>Sphingobacteriia</taxon>
        <taxon>Sphingobacteriales</taxon>
        <taxon>Sphingobacteriaceae</taxon>
        <taxon>Pedobacter</taxon>
    </lineage>
</organism>
<dbReference type="Pfam" id="PF08487">
    <property type="entry name" value="VIT"/>
    <property type="match status" value="1"/>
</dbReference>
<feature type="domain" description="VIT" evidence="2">
    <location>
        <begin position="31"/>
        <end position="159"/>
    </location>
</feature>
<comment type="caution">
    <text evidence="3">The sequence shown here is derived from an EMBL/GenBank/DDBJ whole genome shotgun (WGS) entry which is preliminary data.</text>
</comment>
<dbReference type="PROSITE" id="PS51468">
    <property type="entry name" value="VIT"/>
    <property type="match status" value="1"/>
</dbReference>
<dbReference type="EMBL" id="JACHCF010000006">
    <property type="protein sequence ID" value="MBB5621717.1"/>
    <property type="molecule type" value="Genomic_DNA"/>
</dbReference>
<evidence type="ECO:0000313" key="4">
    <source>
        <dbReference type="Proteomes" id="UP000537718"/>
    </source>
</evidence>
<sequence length="986" mass="110308">MKLQSIFQPLFLSVLLFVTQFSAGYAQTPQLKVLGTTDPAVLKAVRLKSMHIVVQVYGNIATTVMTMSFINTSSRTLEGELTFPMPGGVSISGYALDINGKMREAVPVEKARATEVFESVEHRRIDPGLLEKVEGNNFRTRIYPFPAGGSRTVKISYEEELHFSPAQQLSYHLPLAYKKAVPEFSLKVSVLESIEKPSMVEQPDGSFNFQRKDKAYIAQLERKDFLPEHGLLINLPVTDTPVHALMQKAGQSYYFLANVVVNAPSRTHQWSNQVGLIWDVSLSGLQRDQAKELALLDALIKEKKNLTITLGLLNNTFKKGGVFVIKDGNWKELREKLRHVVYDGGTDYSQINSGLLKADEYLFFTDGFSGFGHAIVSITKPVYTINSSLRADFSLLKNISAKTGGQFINLNVQSAEAAYQQMAKDEMQFIGIKNNPGISELYPALPVRVNGYLSVAGIAASGAEDLTLQFGYGKDVTLERKVKLNAAVQSAGVIEVSKIWAQKKLSDMDVNYEQNKEKISALGQQFGIVTRNTSLLVLESVDDYIRYGIEPPAELKAAYAQGMKGRVQEKENRKEGLMKEAIAMAVELKAWWNKVFKPEKFFPNPDRKTVAGDPVPTPDQPAEALQGQVSGISVRGMNAPQRENRTESSQMLYETVVVSPSATSKLRPRASDAIADRAAAEQPVIIVPEFKSDKEYMKKISGSTDDAYQQYLSIRKDYQTTPSFYLDLSNWFQQHQDADRALLILSNLTELDLENAEIYKTLTYKLRETGNVKAELFTSHKVLEWRPMDAQSYRDYALALADCGYYQRALDTLYTVLNQSYSMDNANRDHGIEEIILAEINNLVSLHRGKLNTGKIDKSLIFNFPVEVRVVMNWNKKDTDIDLWVTDPNGEKCFYGNNRTKAGGRLSDDFTSGYGPEQFMIKKAIKGTYKIEVNYYGDSQLSISGPTTIMAEIYTNYGNANQKRKIIALQLSAEQKGGVFIGEFTF</sequence>
<feature type="chain" id="PRO_5031167199" evidence="1">
    <location>
        <begin position="24"/>
        <end position="986"/>
    </location>
</feature>
<reference evidence="3 4" key="1">
    <citation type="submission" date="2020-08" db="EMBL/GenBank/DDBJ databases">
        <title>Genomic Encyclopedia of Type Strains, Phase IV (KMG-V): Genome sequencing to study the core and pangenomes of soil and plant-associated prokaryotes.</title>
        <authorList>
            <person name="Whitman W."/>
        </authorList>
    </citation>
    <scope>NUCLEOTIDE SEQUENCE [LARGE SCALE GENOMIC DNA]</scope>
    <source>
        <strain evidence="3 4">MP7CTX6</strain>
    </source>
</reference>
<dbReference type="Pfam" id="PF09906">
    <property type="entry name" value="DUF2135"/>
    <property type="match status" value="1"/>
</dbReference>